<accession>A0ABM9I3L2</accession>
<evidence type="ECO:0000313" key="1">
    <source>
        <dbReference type="EMBL" id="CAI8869530.1"/>
    </source>
</evidence>
<name>A0ABM9I3L2_9GAMM</name>
<reference evidence="1 2" key="1">
    <citation type="submission" date="2023-03" db="EMBL/GenBank/DDBJ databases">
        <authorList>
            <person name="Pearce D."/>
        </authorList>
    </citation>
    <scope>NUCLEOTIDE SEQUENCE [LARGE SCALE GENOMIC DNA]</scope>
    <source>
        <strain evidence="1">Msz</strain>
    </source>
</reference>
<keyword evidence="2" id="KW-1185">Reference proteome</keyword>
<dbReference type="EMBL" id="OX458333">
    <property type="protein sequence ID" value="CAI8869530.1"/>
    <property type="molecule type" value="Genomic_DNA"/>
</dbReference>
<organism evidence="1 2">
    <name type="scientific">Methylocaldum szegediense</name>
    <dbReference type="NCBI Taxonomy" id="73780"/>
    <lineage>
        <taxon>Bacteria</taxon>
        <taxon>Pseudomonadati</taxon>
        <taxon>Pseudomonadota</taxon>
        <taxon>Gammaproteobacteria</taxon>
        <taxon>Methylococcales</taxon>
        <taxon>Methylococcaceae</taxon>
        <taxon>Methylocaldum</taxon>
    </lineage>
</organism>
<protein>
    <submittedName>
        <fullName evidence="1">Uncharacterized protein</fullName>
    </submittedName>
</protein>
<gene>
    <name evidence="1" type="ORF">MSZNOR_2854</name>
</gene>
<proteinExistence type="predicted"/>
<dbReference type="Proteomes" id="UP001162030">
    <property type="component" value="Chromosome"/>
</dbReference>
<evidence type="ECO:0000313" key="2">
    <source>
        <dbReference type="Proteomes" id="UP001162030"/>
    </source>
</evidence>
<sequence length="64" mass="6960">MPHEARQSTGGIRGRRTLGQSVALFRKRASLLSIAQSRSERAFSPSFSTLFKTVLSKGYSSSLG</sequence>